<organism evidence="1 2">
    <name type="scientific">Fusobacterium animalis ATCC 51191</name>
    <dbReference type="NCBI Taxonomy" id="997347"/>
    <lineage>
        <taxon>Bacteria</taxon>
        <taxon>Fusobacteriati</taxon>
        <taxon>Fusobacteriota</taxon>
        <taxon>Fusobacteriia</taxon>
        <taxon>Fusobacteriales</taxon>
        <taxon>Fusobacteriaceae</taxon>
        <taxon>Fusobacterium</taxon>
    </lineage>
</organism>
<gene>
    <name evidence="1" type="ORF">HMPREF9094_2693</name>
</gene>
<dbReference type="Proteomes" id="UP000005392">
    <property type="component" value="Unassembled WGS sequence"/>
</dbReference>
<dbReference type="HOGENOM" id="CLU_2445878_0_0_0"/>
<sequence length="90" mass="10932">MMTGILIKEAWIKDQDVRKREIIKAFIERIILEYDHDVYPMNNFIFPYVVIVGTVDKNNFLFLDDKITNTLRDYFAYDKRIFYTISRNEI</sequence>
<feature type="non-terminal residue" evidence="1">
    <location>
        <position position="90"/>
    </location>
</feature>
<accession>F9ERY8</accession>
<dbReference type="AlphaFoldDB" id="F9ERY8"/>
<reference evidence="1 2" key="1">
    <citation type="submission" date="2011-05" db="EMBL/GenBank/DDBJ databases">
        <authorList>
            <person name="Muzny D."/>
            <person name="Qin X."/>
            <person name="Deng J."/>
            <person name="Jiang H."/>
            <person name="Liu Y."/>
            <person name="Qu J."/>
            <person name="Song X.-Z."/>
            <person name="Zhang L."/>
            <person name="Thornton R."/>
            <person name="Coyle M."/>
            <person name="Francisco L."/>
            <person name="Jackson L."/>
            <person name="Javaid M."/>
            <person name="Korchina V."/>
            <person name="Kovar C."/>
            <person name="Mata R."/>
            <person name="Mathew T."/>
            <person name="Ngo R."/>
            <person name="Nguyen L."/>
            <person name="Nguyen N."/>
            <person name="Okwuonu G."/>
            <person name="Ongeri F."/>
            <person name="Pham C."/>
            <person name="Simmons D."/>
            <person name="Wilczek-Boney K."/>
            <person name="Hale W."/>
            <person name="Jakkamsetti A."/>
            <person name="Pham P."/>
            <person name="Ruth R."/>
            <person name="San Lucas F."/>
            <person name="Warren J."/>
            <person name="Zhang J."/>
            <person name="Zhao Z."/>
            <person name="Zhou C."/>
            <person name="Zhu D."/>
            <person name="Lee S."/>
            <person name="Bess C."/>
            <person name="Blankenburg K."/>
            <person name="Forbes L."/>
            <person name="Fu Q."/>
            <person name="Gubbala S."/>
            <person name="Hirani K."/>
            <person name="Jayaseelan J.C."/>
            <person name="Lara F."/>
            <person name="Munidasa M."/>
            <person name="Palculict T."/>
            <person name="Patil S."/>
            <person name="Pu L.-L."/>
            <person name="Saada N."/>
            <person name="Tang L."/>
            <person name="Weissenberger G."/>
            <person name="Zhu Y."/>
            <person name="Hemphill L."/>
            <person name="Shang Y."/>
            <person name="Youmans B."/>
            <person name="Ayvaz T."/>
            <person name="Ross M."/>
            <person name="Santibanez J."/>
            <person name="Aqrawi P."/>
            <person name="Gross S."/>
            <person name="Joshi V."/>
            <person name="Fowler G."/>
            <person name="Nazareth L."/>
            <person name="Reid J."/>
            <person name="Worley K."/>
            <person name="Petrosino J."/>
            <person name="Highlander S."/>
            <person name="Gibbs R."/>
        </authorList>
    </citation>
    <scope>NUCLEOTIDE SEQUENCE [LARGE SCALE GENOMIC DNA]</scope>
    <source>
        <strain evidence="1 2">ATCC 51191</strain>
    </source>
</reference>
<evidence type="ECO:0000313" key="2">
    <source>
        <dbReference type="Proteomes" id="UP000005392"/>
    </source>
</evidence>
<comment type="caution">
    <text evidence="1">The sequence shown here is derived from an EMBL/GenBank/DDBJ whole genome shotgun (WGS) entry which is preliminary data.</text>
</comment>
<dbReference type="EMBL" id="AFQD01000689">
    <property type="protein sequence ID" value="EGQ74776.1"/>
    <property type="molecule type" value="Genomic_DNA"/>
</dbReference>
<name>F9ERY8_9FUSO</name>
<proteinExistence type="predicted"/>
<protein>
    <submittedName>
        <fullName evidence="1">Uncharacterized protein</fullName>
    </submittedName>
</protein>
<evidence type="ECO:0000313" key="1">
    <source>
        <dbReference type="EMBL" id="EGQ74776.1"/>
    </source>
</evidence>
<keyword evidence="2" id="KW-1185">Reference proteome</keyword>